<dbReference type="PROSITE" id="PS51273">
    <property type="entry name" value="GATASE_TYPE_1"/>
    <property type="match status" value="1"/>
</dbReference>
<feature type="active site" description="Nucleophile" evidence="8">
    <location>
        <position position="86"/>
    </location>
</feature>
<dbReference type="PANTHER" id="PTHR47552:SF1">
    <property type="entry name" value="PHOSPHORIBOSYLFORMYLGLYCINAMIDINE SYNTHASE SUBUNIT PURQ"/>
    <property type="match status" value="1"/>
</dbReference>
<evidence type="ECO:0000256" key="7">
    <source>
        <dbReference type="ARBA" id="ARBA00022962"/>
    </source>
</evidence>
<name>A0ABU0MCC2_9HYPH</name>
<dbReference type="NCBIfam" id="NF002957">
    <property type="entry name" value="PRK03619.1"/>
    <property type="match status" value="1"/>
</dbReference>
<dbReference type="InterPro" id="IPR029062">
    <property type="entry name" value="Class_I_gatase-like"/>
</dbReference>
<comment type="subunit">
    <text evidence="8">Part of the FGAM synthase complex composed of 1 PurL, 1 PurQ and 2 PurS subunits.</text>
</comment>
<evidence type="ECO:0000256" key="8">
    <source>
        <dbReference type="HAMAP-Rule" id="MF_00421"/>
    </source>
</evidence>
<evidence type="ECO:0000256" key="3">
    <source>
        <dbReference type="ARBA" id="ARBA00022741"/>
    </source>
</evidence>
<dbReference type="EC" id="3.5.1.2" evidence="8"/>
<keyword evidence="4 8" id="KW-0658">Purine biosynthesis</keyword>
<keyword evidence="5 8" id="KW-0378">Hydrolase</keyword>
<protein>
    <recommendedName>
        <fullName evidence="8">Phosphoribosylformylglycinamidine synthase subunit PurQ</fullName>
        <shortName evidence="8">FGAM synthase</shortName>
        <ecNumber evidence="8">6.3.5.3</ecNumber>
    </recommendedName>
    <alternativeName>
        <fullName evidence="8">Formylglycinamide ribonucleotide amidotransferase subunit I</fullName>
        <shortName evidence="8">FGAR amidotransferase I</shortName>
        <shortName evidence="8">FGAR-AT I</shortName>
    </alternativeName>
    <alternativeName>
        <fullName evidence="8">Glutaminase PurQ</fullName>
        <ecNumber evidence="8">3.5.1.2</ecNumber>
    </alternativeName>
    <alternativeName>
        <fullName evidence="8">Phosphoribosylformylglycinamidine synthase subunit I</fullName>
    </alternativeName>
</protein>
<dbReference type="InterPro" id="IPR010075">
    <property type="entry name" value="PRibForGlyAmidine_synth_PurQ"/>
</dbReference>
<evidence type="ECO:0000313" key="9">
    <source>
        <dbReference type="EMBL" id="MDQ0518594.1"/>
    </source>
</evidence>
<comment type="catalytic activity">
    <reaction evidence="8">
        <text>N(2)-formyl-N(1)-(5-phospho-beta-D-ribosyl)glycinamide + L-glutamine + ATP + H2O = 2-formamido-N(1)-(5-O-phospho-beta-D-ribosyl)acetamidine + L-glutamate + ADP + phosphate + H(+)</text>
        <dbReference type="Rhea" id="RHEA:17129"/>
        <dbReference type="ChEBI" id="CHEBI:15377"/>
        <dbReference type="ChEBI" id="CHEBI:15378"/>
        <dbReference type="ChEBI" id="CHEBI:29985"/>
        <dbReference type="ChEBI" id="CHEBI:30616"/>
        <dbReference type="ChEBI" id="CHEBI:43474"/>
        <dbReference type="ChEBI" id="CHEBI:58359"/>
        <dbReference type="ChEBI" id="CHEBI:147286"/>
        <dbReference type="ChEBI" id="CHEBI:147287"/>
        <dbReference type="ChEBI" id="CHEBI:456216"/>
        <dbReference type="EC" id="6.3.5.3"/>
    </reaction>
</comment>
<keyword evidence="7 8" id="KW-0315">Glutamine amidotransferase</keyword>
<evidence type="ECO:0000256" key="6">
    <source>
        <dbReference type="ARBA" id="ARBA00022840"/>
    </source>
</evidence>
<keyword evidence="6 8" id="KW-0067">ATP-binding</keyword>
<feature type="active site" evidence="8">
    <location>
        <position position="196"/>
    </location>
</feature>
<dbReference type="Gene3D" id="3.40.50.880">
    <property type="match status" value="1"/>
</dbReference>
<reference evidence="9 10" key="1">
    <citation type="submission" date="2023-07" db="EMBL/GenBank/DDBJ databases">
        <title>Genomic Encyclopedia of Type Strains, Phase IV (KMG-IV): sequencing the most valuable type-strain genomes for metagenomic binning, comparative biology and taxonomic classification.</title>
        <authorList>
            <person name="Goeker M."/>
        </authorList>
    </citation>
    <scope>NUCLEOTIDE SEQUENCE [LARGE SCALE GENOMIC DNA]</scope>
    <source>
        <strain evidence="9 10">B1-1</strain>
    </source>
</reference>
<keyword evidence="3 8" id="KW-0547">Nucleotide-binding</keyword>
<dbReference type="HAMAP" id="MF_00421">
    <property type="entry name" value="PurQ"/>
    <property type="match status" value="1"/>
</dbReference>
<dbReference type="SMART" id="SM01211">
    <property type="entry name" value="GATase_5"/>
    <property type="match status" value="1"/>
</dbReference>
<dbReference type="EMBL" id="JAUSWJ010000001">
    <property type="protein sequence ID" value="MDQ0518594.1"/>
    <property type="molecule type" value="Genomic_DNA"/>
</dbReference>
<evidence type="ECO:0000313" key="10">
    <source>
        <dbReference type="Proteomes" id="UP001223743"/>
    </source>
</evidence>
<dbReference type="NCBIfam" id="TIGR01737">
    <property type="entry name" value="FGAM_synth_I"/>
    <property type="match status" value="1"/>
</dbReference>
<evidence type="ECO:0000256" key="4">
    <source>
        <dbReference type="ARBA" id="ARBA00022755"/>
    </source>
</evidence>
<dbReference type="PIRSF" id="PIRSF001586">
    <property type="entry name" value="FGAM_synth_I"/>
    <property type="match status" value="1"/>
</dbReference>
<dbReference type="Proteomes" id="UP001223743">
    <property type="component" value="Unassembled WGS sequence"/>
</dbReference>
<dbReference type="CDD" id="cd01740">
    <property type="entry name" value="GATase1_FGAR_AT"/>
    <property type="match status" value="1"/>
</dbReference>
<comment type="catalytic activity">
    <reaction evidence="8">
        <text>L-glutamine + H2O = L-glutamate + NH4(+)</text>
        <dbReference type="Rhea" id="RHEA:15889"/>
        <dbReference type="ChEBI" id="CHEBI:15377"/>
        <dbReference type="ChEBI" id="CHEBI:28938"/>
        <dbReference type="ChEBI" id="CHEBI:29985"/>
        <dbReference type="ChEBI" id="CHEBI:58359"/>
        <dbReference type="EC" id="3.5.1.2"/>
    </reaction>
</comment>
<sequence>MKSAVVVFPGSNRERDMIAALEKIGGARPAVVWHAEAELPKVDLIVVPGGFSYGDYLRSGAIAARAPIMAAIAREAERGVAVLGVCNGFQILCEAGLLPGVLMRNAGLKFICREVELRVETTASQFTSGYAEGQVIRSPVAHGDGNYRADEETLKRLQGEDRIAFRYVGNPNGSIDDIAGILSEKRNILGMMPHPENLIEPLNGGTDGRPLFESALRAVA</sequence>
<accession>A0ABU0MCC2</accession>
<evidence type="ECO:0000256" key="5">
    <source>
        <dbReference type="ARBA" id="ARBA00022801"/>
    </source>
</evidence>
<proteinExistence type="inferred from homology"/>
<dbReference type="EC" id="6.3.5.3" evidence="8"/>
<comment type="pathway">
    <text evidence="8">Purine metabolism; IMP biosynthesis via de novo pathway; 5-amino-1-(5-phospho-D-ribosyl)imidazole from N(2)-formyl-N(1)-(5-phospho-D-ribosyl)glycinamide: step 1/2.</text>
</comment>
<evidence type="ECO:0000256" key="1">
    <source>
        <dbReference type="ARBA" id="ARBA00022490"/>
    </source>
</evidence>
<evidence type="ECO:0000256" key="2">
    <source>
        <dbReference type="ARBA" id="ARBA00022598"/>
    </source>
</evidence>
<comment type="function">
    <text evidence="8">Part of the phosphoribosylformylglycinamidine synthase complex involved in the purines biosynthetic pathway. Catalyzes the ATP-dependent conversion of formylglycinamide ribonucleotide (FGAR) and glutamine to yield formylglycinamidine ribonucleotide (FGAM) and glutamate. The FGAM synthase complex is composed of three subunits. PurQ produces an ammonia molecule by converting glutamine to glutamate. PurL transfers the ammonia molecule to FGAR to form FGAM in an ATP-dependent manner. PurS interacts with PurQ and PurL and is thought to assist in the transfer of the ammonia molecule from PurQ to PurL.</text>
</comment>
<organism evidence="9 10">
    <name type="scientific">Kaistia geumhonensis</name>
    <dbReference type="NCBI Taxonomy" id="410839"/>
    <lineage>
        <taxon>Bacteria</taxon>
        <taxon>Pseudomonadati</taxon>
        <taxon>Pseudomonadota</taxon>
        <taxon>Alphaproteobacteria</taxon>
        <taxon>Hyphomicrobiales</taxon>
        <taxon>Kaistiaceae</taxon>
        <taxon>Kaistia</taxon>
    </lineage>
</organism>
<dbReference type="GO" id="GO:0004642">
    <property type="term" value="F:phosphoribosylformylglycinamidine synthase activity"/>
    <property type="evidence" value="ECO:0007669"/>
    <property type="project" value="UniProtKB-EC"/>
</dbReference>
<dbReference type="SUPFAM" id="SSF52317">
    <property type="entry name" value="Class I glutamine amidotransferase-like"/>
    <property type="match status" value="1"/>
</dbReference>
<dbReference type="PANTHER" id="PTHR47552">
    <property type="entry name" value="PHOSPHORIBOSYLFORMYLGLYCINAMIDINE SYNTHASE SUBUNIT PURQ"/>
    <property type="match status" value="1"/>
</dbReference>
<keyword evidence="1 8" id="KW-0963">Cytoplasm</keyword>
<comment type="caution">
    <text evidence="9">The sequence shown here is derived from an EMBL/GenBank/DDBJ whole genome shotgun (WGS) entry which is preliminary data.</text>
</comment>
<feature type="active site" evidence="8">
    <location>
        <position position="194"/>
    </location>
</feature>
<comment type="subcellular location">
    <subcellularLocation>
        <location evidence="8">Cytoplasm</location>
    </subcellularLocation>
</comment>
<dbReference type="Pfam" id="PF13507">
    <property type="entry name" value="GATase_5"/>
    <property type="match status" value="1"/>
</dbReference>
<keyword evidence="10" id="KW-1185">Reference proteome</keyword>
<gene>
    <name evidence="8" type="primary">purQ</name>
    <name evidence="9" type="ORF">QO015_004207</name>
</gene>
<keyword evidence="2 8" id="KW-0436">Ligase</keyword>
<dbReference type="RefSeq" id="WP_266284186.1">
    <property type="nucleotide sequence ID" value="NZ_JAPKNF010000004.1"/>
</dbReference>